<feature type="region of interest" description="Disordered" evidence="1">
    <location>
        <begin position="58"/>
        <end position="87"/>
    </location>
</feature>
<sequence length="87" mass="8997">MEKTSTEKGSAAFGAAGADRAGAAVRAAATTVPTIASNKLTAAWTNLLRRCADTRAPRRKGWCAHAGSPKTDLGVRKVTEQSSGEPK</sequence>
<name>A0A8J3YVJ3_9ACTN</name>
<gene>
    <name evidence="2" type="ORF">Vau01_002150</name>
</gene>
<dbReference type="Proteomes" id="UP000612585">
    <property type="component" value="Unassembled WGS sequence"/>
</dbReference>
<evidence type="ECO:0000313" key="2">
    <source>
        <dbReference type="EMBL" id="GIJ52699.1"/>
    </source>
</evidence>
<dbReference type="AlphaFoldDB" id="A0A8J3YVJ3"/>
<reference evidence="2" key="1">
    <citation type="submission" date="2021-01" db="EMBL/GenBank/DDBJ databases">
        <title>Whole genome shotgun sequence of Virgisporangium aurantiacum NBRC 16421.</title>
        <authorList>
            <person name="Komaki H."/>
            <person name="Tamura T."/>
        </authorList>
    </citation>
    <scope>NUCLEOTIDE SEQUENCE</scope>
    <source>
        <strain evidence="2">NBRC 16421</strain>
    </source>
</reference>
<protein>
    <submittedName>
        <fullName evidence="2">Uncharacterized protein</fullName>
    </submittedName>
</protein>
<evidence type="ECO:0000256" key="1">
    <source>
        <dbReference type="SAM" id="MobiDB-lite"/>
    </source>
</evidence>
<proteinExistence type="predicted"/>
<dbReference type="EMBL" id="BOPG01000003">
    <property type="protein sequence ID" value="GIJ52699.1"/>
    <property type="molecule type" value="Genomic_DNA"/>
</dbReference>
<keyword evidence="3" id="KW-1185">Reference proteome</keyword>
<organism evidence="2 3">
    <name type="scientific">Virgisporangium aurantiacum</name>
    <dbReference type="NCBI Taxonomy" id="175570"/>
    <lineage>
        <taxon>Bacteria</taxon>
        <taxon>Bacillati</taxon>
        <taxon>Actinomycetota</taxon>
        <taxon>Actinomycetes</taxon>
        <taxon>Micromonosporales</taxon>
        <taxon>Micromonosporaceae</taxon>
        <taxon>Virgisporangium</taxon>
    </lineage>
</organism>
<accession>A0A8J3YVJ3</accession>
<evidence type="ECO:0000313" key="3">
    <source>
        <dbReference type="Proteomes" id="UP000612585"/>
    </source>
</evidence>
<comment type="caution">
    <text evidence="2">The sequence shown here is derived from an EMBL/GenBank/DDBJ whole genome shotgun (WGS) entry which is preliminary data.</text>
</comment>